<dbReference type="Proteomes" id="UP001159363">
    <property type="component" value="Chromosome X"/>
</dbReference>
<sequence>MAHSGKYLRHLSQQVLCPFTTHMALAVCTLHNFLVSCRGQRYIYFGSVDTEDTDGTFIPGEWCQD</sequence>
<dbReference type="EMBL" id="JARBHB010000004">
    <property type="protein sequence ID" value="KAJ8886760.1"/>
    <property type="molecule type" value="Genomic_DNA"/>
</dbReference>
<gene>
    <name evidence="1" type="ORF">PR048_012972</name>
</gene>
<protein>
    <submittedName>
        <fullName evidence="1">Uncharacterized protein</fullName>
    </submittedName>
</protein>
<keyword evidence="2" id="KW-1185">Reference proteome</keyword>
<proteinExistence type="predicted"/>
<comment type="caution">
    <text evidence="1">The sequence shown here is derived from an EMBL/GenBank/DDBJ whole genome shotgun (WGS) entry which is preliminary data.</text>
</comment>
<reference evidence="1 2" key="1">
    <citation type="submission" date="2023-02" db="EMBL/GenBank/DDBJ databases">
        <title>LHISI_Scaffold_Assembly.</title>
        <authorList>
            <person name="Stuart O.P."/>
            <person name="Cleave R."/>
            <person name="Magrath M.J.L."/>
            <person name="Mikheyev A.S."/>
        </authorList>
    </citation>
    <scope>NUCLEOTIDE SEQUENCE [LARGE SCALE GENOMIC DNA]</scope>
    <source>
        <strain evidence="1">Daus_M_001</strain>
        <tissue evidence="1">Leg muscle</tissue>
    </source>
</reference>
<name>A0ABQ9HR56_9NEOP</name>
<organism evidence="1 2">
    <name type="scientific">Dryococelus australis</name>
    <dbReference type="NCBI Taxonomy" id="614101"/>
    <lineage>
        <taxon>Eukaryota</taxon>
        <taxon>Metazoa</taxon>
        <taxon>Ecdysozoa</taxon>
        <taxon>Arthropoda</taxon>
        <taxon>Hexapoda</taxon>
        <taxon>Insecta</taxon>
        <taxon>Pterygota</taxon>
        <taxon>Neoptera</taxon>
        <taxon>Polyneoptera</taxon>
        <taxon>Phasmatodea</taxon>
        <taxon>Verophasmatodea</taxon>
        <taxon>Anareolatae</taxon>
        <taxon>Phasmatidae</taxon>
        <taxon>Eurycanthinae</taxon>
        <taxon>Dryococelus</taxon>
    </lineage>
</organism>
<accession>A0ABQ9HR56</accession>
<evidence type="ECO:0000313" key="2">
    <source>
        <dbReference type="Proteomes" id="UP001159363"/>
    </source>
</evidence>
<evidence type="ECO:0000313" key="1">
    <source>
        <dbReference type="EMBL" id="KAJ8886760.1"/>
    </source>
</evidence>